<evidence type="ECO:0000313" key="2">
    <source>
        <dbReference type="Proteomes" id="UP001153678"/>
    </source>
</evidence>
<sequence length="126" mass="14870">MSRKVEVSEWLKLWLEPRIKPEFTDNENGEKPWLDIIEDILKDICIRVLSDLPLDAFAHVMDRLVRIYDQDRVFILERLLTITPHPDEVTSDSIIRRMRSYLVTTLSASDAVEEHTRIEISEGFFK</sequence>
<accession>A0A9W4TBR5</accession>
<protein>
    <submittedName>
        <fullName evidence="1">13389_t:CDS:1</fullName>
    </submittedName>
</protein>
<dbReference type="OrthoDB" id="2461331at2759"/>
<organism evidence="1 2">
    <name type="scientific">Funneliformis geosporum</name>
    <dbReference type="NCBI Taxonomy" id="1117311"/>
    <lineage>
        <taxon>Eukaryota</taxon>
        <taxon>Fungi</taxon>
        <taxon>Fungi incertae sedis</taxon>
        <taxon>Mucoromycota</taxon>
        <taxon>Glomeromycotina</taxon>
        <taxon>Glomeromycetes</taxon>
        <taxon>Glomerales</taxon>
        <taxon>Glomeraceae</taxon>
        <taxon>Funneliformis</taxon>
    </lineage>
</organism>
<keyword evidence="2" id="KW-1185">Reference proteome</keyword>
<dbReference type="Proteomes" id="UP001153678">
    <property type="component" value="Unassembled WGS sequence"/>
</dbReference>
<proteinExistence type="predicted"/>
<gene>
    <name evidence="1" type="ORF">FWILDA_LOCUS19344</name>
</gene>
<comment type="caution">
    <text evidence="1">The sequence shown here is derived from an EMBL/GenBank/DDBJ whole genome shotgun (WGS) entry which is preliminary data.</text>
</comment>
<dbReference type="AlphaFoldDB" id="A0A9W4TBR5"/>
<feature type="non-terminal residue" evidence="1">
    <location>
        <position position="126"/>
    </location>
</feature>
<evidence type="ECO:0000313" key="1">
    <source>
        <dbReference type="EMBL" id="CAI2199984.1"/>
    </source>
</evidence>
<reference evidence="1" key="1">
    <citation type="submission" date="2022-08" db="EMBL/GenBank/DDBJ databases">
        <authorList>
            <person name="Kallberg Y."/>
            <person name="Tangrot J."/>
            <person name="Rosling A."/>
        </authorList>
    </citation>
    <scope>NUCLEOTIDE SEQUENCE</scope>
    <source>
        <strain evidence="1">Wild A</strain>
    </source>
</reference>
<name>A0A9W4TBR5_9GLOM</name>
<dbReference type="EMBL" id="CAMKVN010022965">
    <property type="protein sequence ID" value="CAI2199984.1"/>
    <property type="molecule type" value="Genomic_DNA"/>
</dbReference>